<feature type="transmembrane region" description="Helical" evidence="1">
    <location>
        <begin position="136"/>
        <end position="161"/>
    </location>
</feature>
<organism evidence="2 3">
    <name type="scientific">Tetrahymena thermophila (strain SB210)</name>
    <dbReference type="NCBI Taxonomy" id="312017"/>
    <lineage>
        <taxon>Eukaryota</taxon>
        <taxon>Sar</taxon>
        <taxon>Alveolata</taxon>
        <taxon>Ciliophora</taxon>
        <taxon>Intramacronucleata</taxon>
        <taxon>Oligohymenophorea</taxon>
        <taxon>Hymenostomatida</taxon>
        <taxon>Tetrahymenina</taxon>
        <taxon>Tetrahymenidae</taxon>
        <taxon>Tetrahymena</taxon>
    </lineage>
</organism>
<dbReference type="KEGG" id="tet:TTHERM_000290959"/>
<feature type="transmembrane region" description="Helical" evidence="1">
    <location>
        <begin position="20"/>
        <end position="44"/>
    </location>
</feature>
<keyword evidence="1" id="KW-1133">Transmembrane helix</keyword>
<evidence type="ECO:0000313" key="3">
    <source>
        <dbReference type="Proteomes" id="UP000009168"/>
    </source>
</evidence>
<keyword evidence="1" id="KW-0472">Membrane</keyword>
<reference evidence="3" key="1">
    <citation type="journal article" date="2006" name="PLoS Biol.">
        <title>Macronuclear genome sequence of the ciliate Tetrahymena thermophila, a model eukaryote.</title>
        <authorList>
            <person name="Eisen J.A."/>
            <person name="Coyne R.S."/>
            <person name="Wu M."/>
            <person name="Wu D."/>
            <person name="Thiagarajan M."/>
            <person name="Wortman J.R."/>
            <person name="Badger J.H."/>
            <person name="Ren Q."/>
            <person name="Amedeo P."/>
            <person name="Jones K.M."/>
            <person name="Tallon L.J."/>
            <person name="Delcher A.L."/>
            <person name="Salzberg S.L."/>
            <person name="Silva J.C."/>
            <person name="Haas B.J."/>
            <person name="Majoros W.H."/>
            <person name="Farzad M."/>
            <person name="Carlton J.M."/>
            <person name="Smith R.K. Jr."/>
            <person name="Garg J."/>
            <person name="Pearlman R.E."/>
            <person name="Karrer K.M."/>
            <person name="Sun L."/>
            <person name="Manning G."/>
            <person name="Elde N.C."/>
            <person name="Turkewitz A.P."/>
            <person name="Asai D.J."/>
            <person name="Wilkes D.E."/>
            <person name="Wang Y."/>
            <person name="Cai H."/>
            <person name="Collins K."/>
            <person name="Stewart B.A."/>
            <person name="Lee S.R."/>
            <person name="Wilamowska K."/>
            <person name="Weinberg Z."/>
            <person name="Ruzzo W.L."/>
            <person name="Wloga D."/>
            <person name="Gaertig J."/>
            <person name="Frankel J."/>
            <person name="Tsao C.-C."/>
            <person name="Gorovsky M.A."/>
            <person name="Keeling P.J."/>
            <person name="Waller R.F."/>
            <person name="Patron N.J."/>
            <person name="Cherry J.M."/>
            <person name="Stover N.A."/>
            <person name="Krieger C.J."/>
            <person name="del Toro C."/>
            <person name="Ryder H.F."/>
            <person name="Williamson S.C."/>
            <person name="Barbeau R.A."/>
            <person name="Hamilton E.P."/>
            <person name="Orias E."/>
        </authorList>
    </citation>
    <scope>NUCLEOTIDE SEQUENCE [LARGE SCALE GENOMIC DNA]</scope>
    <source>
        <strain evidence="3">SB210</strain>
    </source>
</reference>
<protein>
    <submittedName>
        <fullName evidence="2">Transmembrane protein, putative</fullName>
    </submittedName>
</protein>
<evidence type="ECO:0000313" key="2">
    <source>
        <dbReference type="EMBL" id="EWS73761.1"/>
    </source>
</evidence>
<gene>
    <name evidence="2" type="ORF">TTHERM_000290959</name>
</gene>
<dbReference type="InParanoid" id="W7XHD3"/>
<evidence type="ECO:0000256" key="1">
    <source>
        <dbReference type="SAM" id="Phobius"/>
    </source>
</evidence>
<name>W7XHD3_TETTS</name>
<dbReference type="EMBL" id="GG662651">
    <property type="protein sequence ID" value="EWS73761.1"/>
    <property type="molecule type" value="Genomic_DNA"/>
</dbReference>
<sequence>MSRLKTVLSHLEFCYEILAFIYFQLNSLLKICIASILIFKLLILNQMKGLKINKQIDKQQQQFSFKYKYSALTKQQQLIKLQFQRFNKNIEEQINKQINKYTYNQTKNIYKYLQKSICKINQSVDNQKQNYNNRQFCYSNLFIIQLVSIQFYSQVIASFIYTSYHNVYSNFQKKF</sequence>
<dbReference type="GeneID" id="24438225"/>
<proteinExistence type="predicted"/>
<accession>W7XHD3</accession>
<dbReference type="Proteomes" id="UP000009168">
    <property type="component" value="Unassembled WGS sequence"/>
</dbReference>
<dbReference type="AlphaFoldDB" id="W7XHD3"/>
<keyword evidence="1 2" id="KW-0812">Transmembrane</keyword>
<keyword evidence="3" id="KW-1185">Reference proteome</keyword>
<dbReference type="RefSeq" id="XP_012653725.1">
    <property type="nucleotide sequence ID" value="XM_012798271.1"/>
</dbReference>